<feature type="transmembrane region" description="Helical" evidence="1">
    <location>
        <begin position="42"/>
        <end position="62"/>
    </location>
</feature>
<dbReference type="RefSeq" id="WP_271316619.1">
    <property type="nucleotide sequence ID" value="NZ_JABXJJ020000039.1"/>
</dbReference>
<organism evidence="2">
    <name type="scientific">Streptantibioticus silvisoli</name>
    <dbReference type="NCBI Taxonomy" id="2705255"/>
    <lineage>
        <taxon>Bacteria</taxon>
        <taxon>Bacillati</taxon>
        <taxon>Actinomycetota</taxon>
        <taxon>Actinomycetes</taxon>
        <taxon>Kitasatosporales</taxon>
        <taxon>Streptomycetaceae</taxon>
        <taxon>Streptantibioticus</taxon>
    </lineage>
</organism>
<keyword evidence="1" id="KW-1133">Transmembrane helix</keyword>
<feature type="transmembrane region" description="Helical" evidence="1">
    <location>
        <begin position="99"/>
        <end position="132"/>
    </location>
</feature>
<comment type="caution">
    <text evidence="2">The sequence shown here is derived from an EMBL/GenBank/DDBJ whole genome shotgun (WGS) entry which is preliminary data.</text>
</comment>
<proteinExistence type="predicted"/>
<dbReference type="EMBL" id="JABXJJ020000039">
    <property type="protein sequence ID" value="MDI5972977.1"/>
    <property type="molecule type" value="Genomic_DNA"/>
</dbReference>
<evidence type="ECO:0000256" key="1">
    <source>
        <dbReference type="SAM" id="Phobius"/>
    </source>
</evidence>
<evidence type="ECO:0008006" key="3">
    <source>
        <dbReference type="Google" id="ProtNLM"/>
    </source>
</evidence>
<protein>
    <recommendedName>
        <fullName evidence="3">Integral membrane protein</fullName>
    </recommendedName>
</protein>
<keyword evidence="1" id="KW-0812">Transmembrane</keyword>
<reference evidence="2" key="1">
    <citation type="submission" date="2023-05" db="EMBL/GenBank/DDBJ databases">
        <title>Streptantibioticus silvisoli sp. nov., acidotolerant actinomycetes 1 from pine litter.</title>
        <authorList>
            <person name="Swiecimska M."/>
            <person name="Golinska P."/>
            <person name="Sangal V."/>
            <person name="Wachnowicz B."/>
            <person name="Goodfellow M."/>
        </authorList>
    </citation>
    <scope>NUCLEOTIDE SEQUENCE</scope>
    <source>
        <strain evidence="2">SL13</strain>
    </source>
</reference>
<name>A0AA90HA39_9ACTN</name>
<evidence type="ECO:0000313" key="2">
    <source>
        <dbReference type="EMBL" id="MDI5972977.1"/>
    </source>
</evidence>
<sequence>MARSFALVRVAVPVRAAGRVWWWLGVLSAAVGVFVPGFTGRWIGLLAGAAAFLVAAAVAFLVRRKRYGRLAAAASRAGKSVILQDRAVTVRVWRRDRRWWFPVALVLAIGSSAGAPATAGLLLAGVGAGLWLKAVGLGRWERAHGVLLWVRPEFARRSPAAAAVPGWLTTGPAAGDARPGGARRRALARV</sequence>
<keyword evidence="1" id="KW-0472">Membrane</keyword>
<dbReference type="AlphaFoldDB" id="A0AA90HA39"/>
<gene>
    <name evidence="2" type="ORF">POF50_027135</name>
</gene>
<feature type="transmembrane region" description="Helical" evidence="1">
    <location>
        <begin position="20"/>
        <end position="36"/>
    </location>
</feature>
<accession>A0AA90HA39</accession>